<dbReference type="EMBL" id="CP034299">
    <property type="protein sequence ID" value="QHH11606.1"/>
    <property type="molecule type" value="Genomic_DNA"/>
</dbReference>
<reference evidence="1" key="3">
    <citation type="submission" date="2019-12" db="EMBL/GenBank/DDBJ databases">
        <authorList>
            <consortium name="NCBI Pathogen Detection Project"/>
        </authorList>
    </citation>
    <scope>NUCLEOTIDE SEQUENCE</scope>
    <source>
        <strain evidence="1">1930</strain>
    </source>
</reference>
<dbReference type="Proteomes" id="UP000464718">
    <property type="component" value="Chromosome ii"/>
</dbReference>
<evidence type="ECO:0000313" key="2">
    <source>
        <dbReference type="EMBL" id="QHH11606.1"/>
    </source>
</evidence>
<protein>
    <submittedName>
        <fullName evidence="1">Uncharacterized protein</fullName>
    </submittedName>
</protein>
<dbReference type="Proteomes" id="UP000856022">
    <property type="component" value="Unassembled WGS sequence"/>
</dbReference>
<proteinExistence type="predicted"/>
<reference evidence="2 3" key="2">
    <citation type="submission" date="2018-12" db="EMBL/GenBank/DDBJ databases">
        <title>Genomic insights into the evolutionary origins and pathogenicity of five Vibrio parahaemolyticus strains isolated from the shrimp with acute hepatopancreatic necrosis disease (AHPND).</title>
        <authorList>
            <person name="Yang Q."/>
            <person name="Dong X."/>
            <person name="Xie G."/>
            <person name="Fu S."/>
            <person name="Zou P."/>
            <person name="Sun J."/>
            <person name="Wang Y."/>
            <person name="Huang J."/>
        </authorList>
    </citation>
    <scope>NUCLEOTIDE SEQUENCE [LARGE SCALE GENOMIC DNA]</scope>
    <source>
        <strain evidence="2 3">20160303005-1</strain>
    </source>
</reference>
<accession>A0A2R9VLB8</accession>
<name>A0A2R9VLB8_VIBPH</name>
<dbReference type="EMBL" id="DACQKT010000004">
    <property type="protein sequence ID" value="HAS6677226.1"/>
    <property type="molecule type" value="Genomic_DNA"/>
</dbReference>
<dbReference type="AlphaFoldDB" id="A0A2R9VLB8"/>
<sequence length="42" mass="4823">MPKETTTLYLIFQFLLFHQSVALENSAQQSIKKLTLSLTSHN</sequence>
<reference evidence="1" key="1">
    <citation type="journal article" date="2018" name="Genome Biol.">
        <title>SKESA: strategic k-mer extension for scrupulous assemblies.</title>
        <authorList>
            <person name="Souvorov A."/>
            <person name="Agarwala R."/>
            <person name="Lipman D.J."/>
        </authorList>
    </citation>
    <scope>NUCLEOTIDE SEQUENCE</scope>
    <source>
        <strain evidence="1">1930</strain>
    </source>
</reference>
<gene>
    <name evidence="2" type="ORF">EHC69_20135</name>
    <name evidence="1" type="ORF">I7278_10450</name>
</gene>
<organism evidence="1">
    <name type="scientific">Vibrio parahaemolyticus</name>
    <dbReference type="NCBI Taxonomy" id="670"/>
    <lineage>
        <taxon>Bacteria</taxon>
        <taxon>Pseudomonadati</taxon>
        <taxon>Pseudomonadota</taxon>
        <taxon>Gammaproteobacteria</taxon>
        <taxon>Vibrionales</taxon>
        <taxon>Vibrionaceae</taxon>
        <taxon>Vibrio</taxon>
    </lineage>
</organism>
<evidence type="ECO:0000313" key="3">
    <source>
        <dbReference type="Proteomes" id="UP000464718"/>
    </source>
</evidence>
<evidence type="ECO:0000313" key="1">
    <source>
        <dbReference type="EMBL" id="HAS6677226.1"/>
    </source>
</evidence>